<comment type="similarity">
    <text evidence="2">Belongs to the V-ATPase 116 kDa subunit family.</text>
</comment>
<keyword evidence="6" id="KW-0406">Ion transport</keyword>
<accession>A0A3A4R7T7</accession>
<dbReference type="InterPro" id="IPR002490">
    <property type="entry name" value="V-ATPase_116kDa_su"/>
</dbReference>
<dbReference type="GO" id="GO:0016471">
    <property type="term" value="C:vacuolar proton-transporting V-type ATPase complex"/>
    <property type="evidence" value="ECO:0007669"/>
    <property type="project" value="TreeGrafter"/>
</dbReference>
<evidence type="ECO:0000256" key="5">
    <source>
        <dbReference type="ARBA" id="ARBA00022989"/>
    </source>
</evidence>
<keyword evidence="5 8" id="KW-1133">Transmembrane helix</keyword>
<evidence type="ECO:0000256" key="2">
    <source>
        <dbReference type="ARBA" id="ARBA00009904"/>
    </source>
</evidence>
<dbReference type="AlphaFoldDB" id="A0A3A4R7T7"/>
<evidence type="ECO:0000256" key="7">
    <source>
        <dbReference type="ARBA" id="ARBA00023136"/>
    </source>
</evidence>
<reference evidence="9 10" key="1">
    <citation type="journal article" date="2017" name="ISME J.">
        <title>Energy and carbon metabolisms in a deep terrestrial subsurface fluid microbial community.</title>
        <authorList>
            <person name="Momper L."/>
            <person name="Jungbluth S.P."/>
            <person name="Lee M.D."/>
            <person name="Amend J.P."/>
        </authorList>
    </citation>
    <scope>NUCLEOTIDE SEQUENCE [LARGE SCALE GENOMIC DNA]</scope>
    <source>
        <strain evidence="9">SURF_26</strain>
    </source>
</reference>
<evidence type="ECO:0000313" key="9">
    <source>
        <dbReference type="EMBL" id="RJP57571.1"/>
    </source>
</evidence>
<name>A0A3A4R7T7_9BACT</name>
<dbReference type="Pfam" id="PF01496">
    <property type="entry name" value="V_ATPase_I"/>
    <property type="match status" value="2"/>
</dbReference>
<evidence type="ECO:0000256" key="1">
    <source>
        <dbReference type="ARBA" id="ARBA00004141"/>
    </source>
</evidence>
<evidence type="ECO:0000256" key="6">
    <source>
        <dbReference type="ARBA" id="ARBA00023065"/>
    </source>
</evidence>
<dbReference type="EMBL" id="QZJZ01000078">
    <property type="protein sequence ID" value="RJP57571.1"/>
    <property type="molecule type" value="Genomic_DNA"/>
</dbReference>
<feature type="transmembrane region" description="Helical" evidence="8">
    <location>
        <begin position="599"/>
        <end position="625"/>
    </location>
</feature>
<feature type="transmembrane region" description="Helical" evidence="8">
    <location>
        <begin position="505"/>
        <end position="522"/>
    </location>
</feature>
<dbReference type="Gene3D" id="3.30.70.2750">
    <property type="match status" value="1"/>
</dbReference>
<evidence type="ECO:0000313" key="10">
    <source>
        <dbReference type="Proteomes" id="UP000266426"/>
    </source>
</evidence>
<gene>
    <name evidence="9" type="ORF">C4541_09875</name>
</gene>
<feature type="transmembrane region" description="Helical" evidence="8">
    <location>
        <begin position="475"/>
        <end position="499"/>
    </location>
</feature>
<dbReference type="GO" id="GO:0051117">
    <property type="term" value="F:ATPase binding"/>
    <property type="evidence" value="ECO:0007669"/>
    <property type="project" value="TreeGrafter"/>
</dbReference>
<dbReference type="PANTHER" id="PTHR11629">
    <property type="entry name" value="VACUOLAR PROTON ATPASES"/>
    <property type="match status" value="1"/>
</dbReference>
<keyword evidence="3" id="KW-0813">Transport</keyword>
<proteinExistence type="inferred from homology"/>
<organism evidence="9 10">
    <name type="scientific">Candidatus Auribacter fodinae</name>
    <dbReference type="NCBI Taxonomy" id="2093366"/>
    <lineage>
        <taxon>Bacteria</taxon>
        <taxon>Pseudomonadati</taxon>
        <taxon>Candidatus Auribacterota</taxon>
        <taxon>Candidatus Auribacteria</taxon>
        <taxon>Candidatus Auribacterales</taxon>
        <taxon>Candidatus Auribacteraceae</taxon>
        <taxon>Candidatus Auribacter</taxon>
    </lineage>
</organism>
<keyword evidence="7 8" id="KW-0472">Membrane</keyword>
<evidence type="ECO:0000256" key="8">
    <source>
        <dbReference type="SAM" id="Phobius"/>
    </source>
</evidence>
<feature type="transmembrane region" description="Helical" evidence="8">
    <location>
        <begin position="441"/>
        <end position="463"/>
    </location>
</feature>
<feature type="transmembrane region" description="Helical" evidence="8">
    <location>
        <begin position="358"/>
        <end position="386"/>
    </location>
</feature>
<dbReference type="PANTHER" id="PTHR11629:SF63">
    <property type="entry name" value="V-TYPE PROTON ATPASE SUBUNIT A"/>
    <property type="match status" value="1"/>
</dbReference>
<feature type="transmembrane region" description="Helical" evidence="8">
    <location>
        <begin position="567"/>
        <end position="587"/>
    </location>
</feature>
<evidence type="ECO:0000256" key="3">
    <source>
        <dbReference type="ARBA" id="ARBA00022448"/>
    </source>
</evidence>
<dbReference type="GO" id="GO:0046961">
    <property type="term" value="F:proton-transporting ATPase activity, rotational mechanism"/>
    <property type="evidence" value="ECO:0007669"/>
    <property type="project" value="InterPro"/>
</dbReference>
<dbReference type="Gene3D" id="1.20.1460.20">
    <property type="match status" value="1"/>
</dbReference>
<feature type="transmembrane region" description="Helical" evidence="8">
    <location>
        <begin position="398"/>
        <end position="421"/>
    </location>
</feature>
<evidence type="ECO:0000256" key="4">
    <source>
        <dbReference type="ARBA" id="ARBA00022692"/>
    </source>
</evidence>
<comment type="caution">
    <text evidence="9">The sequence shown here is derived from an EMBL/GenBank/DDBJ whole genome shotgun (WGS) entry which is preliminary data.</text>
</comment>
<protein>
    <submittedName>
        <fullName evidence="9">Uncharacterized protein</fullName>
    </submittedName>
</protein>
<dbReference type="Proteomes" id="UP000266426">
    <property type="component" value="Unassembled WGS sequence"/>
</dbReference>
<comment type="subcellular location">
    <subcellularLocation>
        <location evidence="1">Membrane</location>
        <topology evidence="1">Multi-pass membrane protein</topology>
    </subcellularLocation>
</comment>
<dbReference type="GO" id="GO:0033179">
    <property type="term" value="C:proton-transporting V-type ATPase, V0 domain"/>
    <property type="evidence" value="ECO:0007669"/>
    <property type="project" value="InterPro"/>
</dbReference>
<dbReference type="GO" id="GO:0007035">
    <property type="term" value="P:vacuolar acidification"/>
    <property type="evidence" value="ECO:0007669"/>
    <property type="project" value="TreeGrafter"/>
</dbReference>
<keyword evidence="4 8" id="KW-0812">Transmembrane</keyword>
<dbReference type="Gene3D" id="3.30.70.2170">
    <property type="match status" value="1"/>
</dbReference>
<sequence length="653" mass="72914">MKQVTIVTLTEDLVPVTETIIKQGCLHPVQLDSISDWAHQLSSATPSQPVAELRDLEAKALKLAAFAGMELSYDPSVLEQNKDTIKSLSLESVRQDINSLESKLLSLSTKKKSIDDLYDDTARMQAEFNQYKDFLDFAHVSGYSVLDQYLGRLPHANLSRLKADLGNKPHLLIPVREKHPWVTVLVFVFKKDSPAVQKMLKELSWEAVQVPPDLRGTPEEIIKKISGRHEKVEKDRKSIREQETKLKESIAGMLVPRAYFIQLQALLGEAQKYIKRTGRTAILSGWVPDDNVGQLSAELIKIAAGRCYIEIVDEKKTEIPDKKKIPFQFKTNVWLKPFQMLVQSYGIPVHGSIDPTPIFALSFIFMFGFMFGDIGDGLVLGLIGLFMTLSKKKTAASASIGALFLYCGTISIIFGFLYGSIFGFEDIIPALWLHPMHDINILLQVALYFGIGMISLGIIINIINGMRTGDWSRALFAKSGLLAGFLYWGCVGMLFKSYYLGHPTSGYTVGLIIGIPVTLLFLKAPLEKLLGIKSHHEENQGIGGYIMEMFFEVVEIFMGYLANTFSFIRVGAFALSHAGLFAAIFALSSMVRESTLGGVWSILVLFFGNILILVLEGMVVTIQAIRLEYYEFFSKFFEADGELFKPLSLRKQG</sequence>